<keyword evidence="2" id="KW-1133">Transmembrane helix</keyword>
<comment type="caution">
    <text evidence="3">The sequence shown here is derived from an EMBL/GenBank/DDBJ whole genome shotgun (WGS) entry which is preliminary data.</text>
</comment>
<evidence type="ECO:0000313" key="3">
    <source>
        <dbReference type="EMBL" id="GJT44408.1"/>
    </source>
</evidence>
<dbReference type="Proteomes" id="UP001151760">
    <property type="component" value="Unassembled WGS sequence"/>
</dbReference>
<evidence type="ECO:0000256" key="2">
    <source>
        <dbReference type="SAM" id="Phobius"/>
    </source>
</evidence>
<dbReference type="InterPro" id="IPR021109">
    <property type="entry name" value="Peptidase_aspartic_dom_sf"/>
</dbReference>
<keyword evidence="3" id="KW-0808">Transferase</keyword>
<keyword evidence="3" id="KW-0695">RNA-directed DNA polymerase</keyword>
<sequence>MVNTPKNNAHQKEASQIERISSLHEKPNPGSLTIPCSVDVININAIADLGASINIMHESLLEELSLANPKNANIIVEMADKTRRVSQGIIENVLVKVDFTSDFVVINTKGLNNKTIILGRPFLANIRAEINISTREVSLGIKEDRVKIKMKEEECNFTTAVSEHLNEKPTSHNELSHEADSKTHWCEPKSTNDDDRISLEWEGLSCTNWVRARYGNVNDITKERILEKFWNNKLEGQTREKTLTEEHEDPKKCRETKIRAIIGAMINKLPEEWFSMVSKDMDDLEGIIDYLEPTLYDGFIDHTDETYKRKRNKLLGMPYSEPPPIIKEEAEITIYNLGAGEVFTKTKILNIKEFPRTAPDIADMRAEIINNKNGRSEDLSNTKRRHWCKPIYQWKEDGCTKWASCNPHFDKCDGGDNPRKNDEYWESSNDNKRTDLGWENLSFDNWVKVAFGKNPEAKRQLSRPARLIIMWNAPVAVSLCIGWLLWTTLALGTTSVCTIRYYPFTIEEFSALNVEASDFLSPTFGKHLEENHVTWARFREKLDKIQDCDFTSHGDGVRIYSDAVNVEEQRRHHAL</sequence>
<reference evidence="3" key="1">
    <citation type="journal article" date="2022" name="Int. J. Mol. Sci.">
        <title>Draft Genome of Tanacetum Coccineum: Genomic Comparison of Closely Related Tanacetum-Family Plants.</title>
        <authorList>
            <person name="Yamashiro T."/>
            <person name="Shiraishi A."/>
            <person name="Nakayama K."/>
            <person name="Satake H."/>
        </authorList>
    </citation>
    <scope>NUCLEOTIDE SEQUENCE</scope>
</reference>
<keyword evidence="4" id="KW-1185">Reference proteome</keyword>
<feature type="region of interest" description="Disordered" evidence="1">
    <location>
        <begin position="164"/>
        <end position="189"/>
    </location>
</feature>
<dbReference type="GO" id="GO:0003964">
    <property type="term" value="F:RNA-directed DNA polymerase activity"/>
    <property type="evidence" value="ECO:0007669"/>
    <property type="project" value="UniProtKB-KW"/>
</dbReference>
<dbReference type="EMBL" id="BQNB010015811">
    <property type="protein sequence ID" value="GJT44408.1"/>
    <property type="molecule type" value="Genomic_DNA"/>
</dbReference>
<accession>A0ABQ5DZE5</accession>
<dbReference type="PANTHER" id="PTHR33067:SF35">
    <property type="entry name" value="ASPARTIC PEPTIDASE DDI1-TYPE DOMAIN-CONTAINING PROTEIN"/>
    <property type="match status" value="1"/>
</dbReference>
<gene>
    <name evidence="3" type="ORF">Tco_0953123</name>
</gene>
<keyword evidence="2" id="KW-0472">Membrane</keyword>
<keyword evidence="3" id="KW-0548">Nucleotidyltransferase</keyword>
<feature type="transmembrane region" description="Helical" evidence="2">
    <location>
        <begin position="467"/>
        <end position="486"/>
    </location>
</feature>
<evidence type="ECO:0000256" key="1">
    <source>
        <dbReference type="SAM" id="MobiDB-lite"/>
    </source>
</evidence>
<proteinExistence type="predicted"/>
<organism evidence="3 4">
    <name type="scientific">Tanacetum coccineum</name>
    <dbReference type="NCBI Taxonomy" id="301880"/>
    <lineage>
        <taxon>Eukaryota</taxon>
        <taxon>Viridiplantae</taxon>
        <taxon>Streptophyta</taxon>
        <taxon>Embryophyta</taxon>
        <taxon>Tracheophyta</taxon>
        <taxon>Spermatophyta</taxon>
        <taxon>Magnoliopsida</taxon>
        <taxon>eudicotyledons</taxon>
        <taxon>Gunneridae</taxon>
        <taxon>Pentapetalae</taxon>
        <taxon>asterids</taxon>
        <taxon>campanulids</taxon>
        <taxon>Asterales</taxon>
        <taxon>Asteraceae</taxon>
        <taxon>Asteroideae</taxon>
        <taxon>Anthemideae</taxon>
        <taxon>Anthemidinae</taxon>
        <taxon>Tanacetum</taxon>
    </lineage>
</organism>
<protein>
    <submittedName>
        <fullName evidence="3">RNA-directed DNA polymerase, eukaryota, reverse transcriptase zinc-binding domain protein</fullName>
    </submittedName>
</protein>
<reference evidence="3" key="2">
    <citation type="submission" date="2022-01" db="EMBL/GenBank/DDBJ databases">
        <authorList>
            <person name="Yamashiro T."/>
            <person name="Shiraishi A."/>
            <person name="Satake H."/>
            <person name="Nakayama K."/>
        </authorList>
    </citation>
    <scope>NUCLEOTIDE SEQUENCE</scope>
</reference>
<dbReference type="CDD" id="cd00303">
    <property type="entry name" value="retropepsin_like"/>
    <property type="match status" value="1"/>
</dbReference>
<evidence type="ECO:0000313" key="4">
    <source>
        <dbReference type="Proteomes" id="UP001151760"/>
    </source>
</evidence>
<name>A0ABQ5DZE5_9ASTR</name>
<dbReference type="Gene3D" id="2.40.70.10">
    <property type="entry name" value="Acid Proteases"/>
    <property type="match status" value="1"/>
</dbReference>
<dbReference type="PANTHER" id="PTHR33067">
    <property type="entry name" value="RNA-DIRECTED DNA POLYMERASE-RELATED"/>
    <property type="match status" value="1"/>
</dbReference>
<keyword evidence="2" id="KW-0812">Transmembrane</keyword>